<accession>A0ABY7EAF3</accession>
<evidence type="ECO:0000313" key="9">
    <source>
        <dbReference type="EMBL" id="WAR05965.1"/>
    </source>
</evidence>
<keyword evidence="3" id="KW-0732">Signal</keyword>
<evidence type="ECO:0000256" key="4">
    <source>
        <dbReference type="ARBA" id="ARBA00022859"/>
    </source>
</evidence>
<evidence type="ECO:0000259" key="8">
    <source>
        <dbReference type="SMART" id="SM00701"/>
    </source>
</evidence>
<dbReference type="Proteomes" id="UP001164746">
    <property type="component" value="Chromosome 5"/>
</dbReference>
<keyword evidence="10" id="KW-1185">Reference proteome</keyword>
<comment type="similarity">
    <text evidence="1 6">Belongs to the N-acetylmuramoyl-L-alanine amidase 2 family.</text>
</comment>
<dbReference type="Pfam" id="PF01510">
    <property type="entry name" value="Amidase_2"/>
    <property type="match status" value="1"/>
</dbReference>
<dbReference type="EMBL" id="CP111016">
    <property type="protein sequence ID" value="WAR05965.1"/>
    <property type="molecule type" value="Genomic_DNA"/>
</dbReference>
<keyword evidence="4 6" id="KW-0391">Immunity</keyword>
<dbReference type="InterPro" id="IPR002502">
    <property type="entry name" value="Amidase_domain"/>
</dbReference>
<keyword evidence="5" id="KW-1015">Disulfide bond</keyword>
<dbReference type="InterPro" id="IPR036505">
    <property type="entry name" value="Amidase/PGRP_sf"/>
</dbReference>
<dbReference type="SUPFAM" id="SSF55846">
    <property type="entry name" value="N-acetylmuramoyl-L-alanine amidase-like"/>
    <property type="match status" value="1"/>
</dbReference>
<dbReference type="SMART" id="SM00644">
    <property type="entry name" value="Ami_2"/>
    <property type="match status" value="1"/>
</dbReference>
<keyword evidence="2 6" id="KW-0399">Innate immunity</keyword>
<evidence type="ECO:0000256" key="1">
    <source>
        <dbReference type="ARBA" id="ARBA00007553"/>
    </source>
</evidence>
<sequence>MDLFLANSIAQFASLTASCRCQPDPANGATDYCVKNPSSECDVCSKVNIVTRSQWGARDAKSNRTMHTPVSEFFIHHTDTPTCTDITSCKARVQGIQNYHMDHNGWSDIGYNFLVGEDGNVYEGRGWSFVGAHTQNYNSIAFGASMIGRYDSHLPNDKALTAVKNLIACGIQLCKIRSNYRLYGHRDAGQTSCPGDNLYTEIQTWPHYSHAHP</sequence>
<dbReference type="InterPro" id="IPR006619">
    <property type="entry name" value="PGRP_domain_met/bac"/>
</dbReference>
<dbReference type="PANTHER" id="PTHR11022:SF41">
    <property type="entry name" value="PEPTIDOGLYCAN-RECOGNITION PROTEIN LC-RELATED"/>
    <property type="match status" value="1"/>
</dbReference>
<evidence type="ECO:0000259" key="7">
    <source>
        <dbReference type="SMART" id="SM00644"/>
    </source>
</evidence>
<evidence type="ECO:0000256" key="6">
    <source>
        <dbReference type="PIRNR" id="PIRNR037945"/>
    </source>
</evidence>
<dbReference type="InterPro" id="IPR017331">
    <property type="entry name" value="Peptidoglycan_recognition"/>
</dbReference>
<feature type="domain" description="N-acetylmuramoyl-L-alanine amidase" evidence="7">
    <location>
        <begin position="57"/>
        <end position="195"/>
    </location>
</feature>
<feature type="domain" description="Peptidoglycan recognition protein family" evidence="8">
    <location>
        <begin position="47"/>
        <end position="189"/>
    </location>
</feature>
<name>A0ABY7EAF3_MYAAR</name>
<dbReference type="PANTHER" id="PTHR11022">
    <property type="entry name" value="PEPTIDOGLYCAN RECOGNITION PROTEIN"/>
    <property type="match status" value="1"/>
</dbReference>
<dbReference type="InterPro" id="IPR015510">
    <property type="entry name" value="PGRP"/>
</dbReference>
<dbReference type="CDD" id="cd06583">
    <property type="entry name" value="PGRP"/>
    <property type="match status" value="1"/>
</dbReference>
<evidence type="ECO:0000313" key="10">
    <source>
        <dbReference type="Proteomes" id="UP001164746"/>
    </source>
</evidence>
<dbReference type="PIRSF" id="PIRSF037945">
    <property type="entry name" value="PGRPs"/>
    <property type="match status" value="1"/>
</dbReference>
<dbReference type="Gene3D" id="3.40.80.10">
    <property type="entry name" value="Peptidoglycan recognition protein-like"/>
    <property type="match status" value="1"/>
</dbReference>
<evidence type="ECO:0000256" key="3">
    <source>
        <dbReference type="ARBA" id="ARBA00022729"/>
    </source>
</evidence>
<evidence type="ECO:0000256" key="2">
    <source>
        <dbReference type="ARBA" id="ARBA00022588"/>
    </source>
</evidence>
<gene>
    <name evidence="9" type="ORF">MAR_021334</name>
</gene>
<evidence type="ECO:0000256" key="5">
    <source>
        <dbReference type="ARBA" id="ARBA00023157"/>
    </source>
</evidence>
<dbReference type="SMART" id="SM00701">
    <property type="entry name" value="PGRP"/>
    <property type="match status" value="1"/>
</dbReference>
<organism evidence="9 10">
    <name type="scientific">Mya arenaria</name>
    <name type="common">Soft-shell clam</name>
    <dbReference type="NCBI Taxonomy" id="6604"/>
    <lineage>
        <taxon>Eukaryota</taxon>
        <taxon>Metazoa</taxon>
        <taxon>Spiralia</taxon>
        <taxon>Lophotrochozoa</taxon>
        <taxon>Mollusca</taxon>
        <taxon>Bivalvia</taxon>
        <taxon>Autobranchia</taxon>
        <taxon>Heteroconchia</taxon>
        <taxon>Euheterodonta</taxon>
        <taxon>Imparidentia</taxon>
        <taxon>Neoheterodontei</taxon>
        <taxon>Myida</taxon>
        <taxon>Myoidea</taxon>
        <taxon>Myidae</taxon>
        <taxon>Mya</taxon>
    </lineage>
</organism>
<protein>
    <recommendedName>
        <fullName evidence="6">Peptidoglycan-recognition protein</fullName>
    </recommendedName>
</protein>
<reference evidence="9" key="1">
    <citation type="submission" date="2022-11" db="EMBL/GenBank/DDBJ databases">
        <title>Centuries of genome instability and evolution in soft-shell clam transmissible cancer (bioRxiv).</title>
        <authorList>
            <person name="Hart S.F.M."/>
            <person name="Yonemitsu M.A."/>
            <person name="Giersch R.M."/>
            <person name="Beal B.F."/>
            <person name="Arriagada G."/>
            <person name="Davis B.W."/>
            <person name="Ostrander E.A."/>
            <person name="Goff S.P."/>
            <person name="Metzger M.J."/>
        </authorList>
    </citation>
    <scope>NUCLEOTIDE SEQUENCE</scope>
    <source>
        <strain evidence="9">MELC-2E11</strain>
        <tissue evidence="9">Siphon/mantle</tissue>
    </source>
</reference>
<proteinExistence type="inferred from homology"/>